<sequence length="241" mass="26707">MKIQPKKRTLKFHFWCETIASPIRCAHVYTCIYRSFLFWLSRARPFAKLLLIRNFSFRVRVVCRLLGLIESNSSSSNSSSSSSSMRAPTHTHAAATSPTNPRHRSEKLFSVRARFVGERRAARTRQALCIFRGATLCCQLAEVRSACQIDPRSRYPSSKPYRSLFFAFACDTRSSYTAAAALAAAARGCYYSGGAAAAAAAAAAAVHAQPIYTESPSVIIIHQRVFNCLPMSENIIENKPV</sequence>
<feature type="region of interest" description="Disordered" evidence="1">
    <location>
        <begin position="71"/>
        <end position="104"/>
    </location>
</feature>
<organism evidence="2 3">
    <name type="scientific">Trichogramma brassicae</name>
    <dbReference type="NCBI Taxonomy" id="86971"/>
    <lineage>
        <taxon>Eukaryota</taxon>
        <taxon>Metazoa</taxon>
        <taxon>Ecdysozoa</taxon>
        <taxon>Arthropoda</taxon>
        <taxon>Hexapoda</taxon>
        <taxon>Insecta</taxon>
        <taxon>Pterygota</taxon>
        <taxon>Neoptera</taxon>
        <taxon>Endopterygota</taxon>
        <taxon>Hymenoptera</taxon>
        <taxon>Apocrita</taxon>
        <taxon>Proctotrupomorpha</taxon>
        <taxon>Chalcidoidea</taxon>
        <taxon>Trichogrammatidae</taxon>
        <taxon>Trichogramma</taxon>
    </lineage>
</organism>
<dbReference type="Proteomes" id="UP000479190">
    <property type="component" value="Unassembled WGS sequence"/>
</dbReference>
<dbReference type="EMBL" id="CADCXV010000958">
    <property type="protein sequence ID" value="CAB0039390.1"/>
    <property type="molecule type" value="Genomic_DNA"/>
</dbReference>
<keyword evidence="3" id="KW-1185">Reference proteome</keyword>
<gene>
    <name evidence="2" type="ORF">TBRA_LOCUS11133</name>
</gene>
<feature type="compositionally biased region" description="Low complexity" evidence="1">
    <location>
        <begin position="71"/>
        <end position="99"/>
    </location>
</feature>
<proteinExistence type="predicted"/>
<protein>
    <submittedName>
        <fullName evidence="2">Uncharacterized protein</fullName>
    </submittedName>
</protein>
<evidence type="ECO:0000313" key="2">
    <source>
        <dbReference type="EMBL" id="CAB0039390.1"/>
    </source>
</evidence>
<evidence type="ECO:0000313" key="3">
    <source>
        <dbReference type="Proteomes" id="UP000479190"/>
    </source>
</evidence>
<name>A0A6H5IPB9_9HYME</name>
<evidence type="ECO:0000256" key="1">
    <source>
        <dbReference type="SAM" id="MobiDB-lite"/>
    </source>
</evidence>
<reference evidence="2 3" key="1">
    <citation type="submission" date="2020-02" db="EMBL/GenBank/DDBJ databases">
        <authorList>
            <person name="Ferguson B K."/>
        </authorList>
    </citation>
    <scope>NUCLEOTIDE SEQUENCE [LARGE SCALE GENOMIC DNA]</scope>
</reference>
<accession>A0A6H5IPB9</accession>
<dbReference type="AlphaFoldDB" id="A0A6H5IPB9"/>